<dbReference type="RefSeq" id="WP_227230781.1">
    <property type="nucleotide sequence ID" value="NZ_JAJCVJ010000002.1"/>
</dbReference>
<proteinExistence type="predicted"/>
<protein>
    <submittedName>
        <fullName evidence="2">DUF835 domain-containing protein</fullName>
    </submittedName>
</protein>
<gene>
    <name evidence="2" type="ORF">ACFPJ5_16385</name>
</gene>
<dbReference type="Proteomes" id="UP001596201">
    <property type="component" value="Unassembled WGS sequence"/>
</dbReference>
<dbReference type="AlphaFoldDB" id="A0ABD5REM9"/>
<evidence type="ECO:0000313" key="3">
    <source>
        <dbReference type="Proteomes" id="UP001596201"/>
    </source>
</evidence>
<reference evidence="2 3" key="1">
    <citation type="journal article" date="2019" name="Int. J. Syst. Evol. Microbiol.">
        <title>The Global Catalogue of Microorganisms (GCM) 10K type strain sequencing project: providing services to taxonomists for standard genome sequencing and annotation.</title>
        <authorList>
            <consortium name="The Broad Institute Genomics Platform"/>
            <consortium name="The Broad Institute Genome Sequencing Center for Infectious Disease"/>
            <person name="Wu L."/>
            <person name="Ma J."/>
        </authorList>
    </citation>
    <scope>NUCLEOTIDE SEQUENCE [LARGE SCALE GENOMIC DNA]</scope>
    <source>
        <strain evidence="2 3">CGMCC 1.12237</strain>
    </source>
</reference>
<dbReference type="Pfam" id="PF24336">
    <property type="entry name" value="DUF7504"/>
    <property type="match status" value="1"/>
</dbReference>
<dbReference type="EMBL" id="JBHSKX010000002">
    <property type="protein sequence ID" value="MFC5368507.1"/>
    <property type="molecule type" value="Genomic_DNA"/>
</dbReference>
<feature type="compositionally biased region" description="Low complexity" evidence="1">
    <location>
        <begin position="90"/>
        <end position="104"/>
    </location>
</feature>
<dbReference type="InterPro" id="IPR055927">
    <property type="entry name" value="DUF7504"/>
</dbReference>
<comment type="caution">
    <text evidence="2">The sequence shown here is derived from an EMBL/GenBank/DDBJ whole genome shotgun (WGS) entry which is preliminary data.</text>
</comment>
<evidence type="ECO:0000256" key="1">
    <source>
        <dbReference type="SAM" id="MobiDB-lite"/>
    </source>
</evidence>
<feature type="region of interest" description="Disordered" evidence="1">
    <location>
        <begin position="90"/>
        <end position="122"/>
    </location>
</feature>
<sequence length="218" mass="23127">MPTHVSQPPIRDSLGEAATVLVESSSTDPDRAAVCTDLLHCHPTDRENLLWVTYTRGPDEKLSSWRRHADATPANLGVVSVGDTMRSAAAASAAVGGPEASGSADTSGSGPPNPVEAVENPSDLTGLGITVSRYFEAWGPAHPTSLCFDSITAMLQYVEFETAYRFLHVLTGRVATAGAVGHFHVDPAAHDDQTMESLKTLFDAVVSLDDDGRVVRTR</sequence>
<keyword evidence="3" id="KW-1185">Reference proteome</keyword>
<accession>A0ABD5REM9</accession>
<organism evidence="2 3">
    <name type="scientific">Salinirubrum litoreum</name>
    <dbReference type="NCBI Taxonomy" id="1126234"/>
    <lineage>
        <taxon>Archaea</taxon>
        <taxon>Methanobacteriati</taxon>
        <taxon>Methanobacteriota</taxon>
        <taxon>Stenosarchaea group</taxon>
        <taxon>Halobacteria</taxon>
        <taxon>Halobacteriales</taxon>
        <taxon>Haloferacaceae</taxon>
        <taxon>Salinirubrum</taxon>
    </lineage>
</organism>
<name>A0ABD5REM9_9EURY</name>
<evidence type="ECO:0000313" key="2">
    <source>
        <dbReference type="EMBL" id="MFC5368507.1"/>
    </source>
</evidence>